<dbReference type="AlphaFoldDB" id="A0A6B2LXS2"/>
<keyword evidence="1" id="KW-0812">Transmembrane</keyword>
<evidence type="ECO:0000313" key="2">
    <source>
        <dbReference type="EMBL" id="NDV61093.1"/>
    </source>
</evidence>
<keyword evidence="1" id="KW-1133">Transmembrane helix</keyword>
<protein>
    <submittedName>
        <fullName evidence="2">Uncharacterized protein</fullName>
    </submittedName>
</protein>
<organism evidence="2 3">
    <name type="scientific">Oceanipulchritudo coccoides</name>
    <dbReference type="NCBI Taxonomy" id="2706888"/>
    <lineage>
        <taxon>Bacteria</taxon>
        <taxon>Pseudomonadati</taxon>
        <taxon>Verrucomicrobiota</taxon>
        <taxon>Opitutia</taxon>
        <taxon>Puniceicoccales</taxon>
        <taxon>Oceanipulchritudinaceae</taxon>
        <taxon>Oceanipulchritudo</taxon>
    </lineage>
</organism>
<keyword evidence="3" id="KW-1185">Reference proteome</keyword>
<dbReference type="EMBL" id="JAAGNX010000001">
    <property type="protein sequence ID" value="NDV61093.1"/>
    <property type="molecule type" value="Genomic_DNA"/>
</dbReference>
<accession>A0A6B2LXS2</accession>
<dbReference type="Proteomes" id="UP000478417">
    <property type="component" value="Unassembled WGS sequence"/>
</dbReference>
<gene>
    <name evidence="2" type="ORF">G0Q06_01375</name>
</gene>
<name>A0A6B2LXS2_9BACT</name>
<feature type="transmembrane region" description="Helical" evidence="1">
    <location>
        <begin position="36"/>
        <end position="55"/>
    </location>
</feature>
<evidence type="ECO:0000313" key="3">
    <source>
        <dbReference type="Proteomes" id="UP000478417"/>
    </source>
</evidence>
<proteinExistence type="predicted"/>
<evidence type="ECO:0000256" key="1">
    <source>
        <dbReference type="SAM" id="Phobius"/>
    </source>
</evidence>
<sequence>MNITIKILITALALLGLGAITGPILAAVAGAGAWILIPFTIASGAALLFTGAMFLKHFNEFRRCPR</sequence>
<dbReference type="RefSeq" id="WP_163961713.1">
    <property type="nucleotide sequence ID" value="NZ_JAAGNX010000001.1"/>
</dbReference>
<comment type="caution">
    <text evidence="2">The sequence shown here is derived from an EMBL/GenBank/DDBJ whole genome shotgun (WGS) entry which is preliminary data.</text>
</comment>
<reference evidence="2 3" key="1">
    <citation type="submission" date="2020-02" db="EMBL/GenBank/DDBJ databases">
        <title>Albibacoteraceae fam. nov., the first described family within the subdivision 4 Verrucomicrobia.</title>
        <authorList>
            <person name="Xi F."/>
        </authorList>
    </citation>
    <scope>NUCLEOTIDE SEQUENCE [LARGE SCALE GENOMIC DNA]</scope>
    <source>
        <strain evidence="2 3">CK1056</strain>
    </source>
</reference>
<keyword evidence="1" id="KW-0472">Membrane</keyword>